<keyword evidence="3" id="KW-1185">Reference proteome</keyword>
<keyword evidence="1" id="KW-0472">Membrane</keyword>
<organism evidence="2 3">
    <name type="scientific">Planococcus donghaensis</name>
    <dbReference type="NCBI Taxonomy" id="414778"/>
    <lineage>
        <taxon>Bacteria</taxon>
        <taxon>Bacillati</taxon>
        <taxon>Bacillota</taxon>
        <taxon>Bacilli</taxon>
        <taxon>Bacillales</taxon>
        <taxon>Caryophanaceae</taxon>
        <taxon>Planococcus</taxon>
    </lineage>
</organism>
<feature type="transmembrane region" description="Helical" evidence="1">
    <location>
        <begin position="45"/>
        <end position="65"/>
    </location>
</feature>
<proteinExistence type="predicted"/>
<dbReference type="Proteomes" id="UP000092495">
    <property type="component" value="Chromosome"/>
</dbReference>
<dbReference type="AlphaFoldDB" id="A0A1C7EI84"/>
<dbReference type="KEGG" id="pdg:BCM40_08265"/>
<evidence type="ECO:0000256" key="1">
    <source>
        <dbReference type="SAM" id="Phobius"/>
    </source>
</evidence>
<name>A0A1C7EI84_9BACL</name>
<keyword evidence="1" id="KW-1133">Transmembrane helix</keyword>
<feature type="transmembrane region" description="Helical" evidence="1">
    <location>
        <begin position="77"/>
        <end position="102"/>
    </location>
</feature>
<sequence>MLKRFLAVIISTIIVSLGISLLNYVPLGQRESDVYYFGIGEYFLFASYIFFIFYVVIGLPISWLLDKYRKRLRTKPVVIQYCIGVLVYSLMGLLLGTVYHFALGSIQFNLNIFIETLGYWFTAAFCYFHVLWIFERRTIKKSQTSSLG</sequence>
<protein>
    <submittedName>
        <fullName evidence="2">Uncharacterized protein</fullName>
    </submittedName>
</protein>
<feature type="transmembrane region" description="Helical" evidence="1">
    <location>
        <begin position="117"/>
        <end position="134"/>
    </location>
</feature>
<gene>
    <name evidence="2" type="ORF">BCM40_08265</name>
</gene>
<keyword evidence="1" id="KW-0812">Transmembrane</keyword>
<dbReference type="OrthoDB" id="2622664at2"/>
<evidence type="ECO:0000313" key="3">
    <source>
        <dbReference type="Proteomes" id="UP000092495"/>
    </source>
</evidence>
<reference evidence="2" key="1">
    <citation type="submission" date="2016-10" db="EMBL/GenBank/DDBJ databases">
        <authorList>
            <person name="See-Too W.S."/>
        </authorList>
    </citation>
    <scope>NUCLEOTIDE SEQUENCE</scope>
    <source>
        <strain evidence="2">DSM 22276</strain>
    </source>
</reference>
<accession>A0A1C7EI84</accession>
<dbReference type="RefSeq" id="WP_065526402.1">
    <property type="nucleotide sequence ID" value="NZ_CP016543.2"/>
</dbReference>
<evidence type="ECO:0000313" key="2">
    <source>
        <dbReference type="EMBL" id="ANU23366.1"/>
    </source>
</evidence>
<dbReference type="EMBL" id="CP016543">
    <property type="protein sequence ID" value="ANU23366.1"/>
    <property type="molecule type" value="Genomic_DNA"/>
</dbReference>
<feature type="transmembrane region" description="Helical" evidence="1">
    <location>
        <begin position="5"/>
        <end position="25"/>
    </location>
</feature>